<dbReference type="Proteomes" id="UP001178662">
    <property type="component" value="Chromosome"/>
</dbReference>
<protein>
    <submittedName>
        <fullName evidence="1">Uncharacterized protein</fullName>
    </submittedName>
</protein>
<accession>A0AA95J992</accession>
<name>A0AA95J992_9BACL</name>
<dbReference type="AlphaFoldDB" id="A0AA95J992"/>
<evidence type="ECO:0000313" key="2">
    <source>
        <dbReference type="Proteomes" id="UP001178662"/>
    </source>
</evidence>
<reference evidence="1" key="1">
    <citation type="submission" date="2023-03" db="EMBL/GenBank/DDBJ databases">
        <title>Andean soil-derived lignocellulolytic bacterial consortium as a source of novel taxa and putative plastic-active enzymes.</title>
        <authorList>
            <person name="Diaz-Garcia L."/>
            <person name="Chuvochina M."/>
            <person name="Feuerriegel G."/>
            <person name="Bunk B."/>
            <person name="Sproer C."/>
            <person name="Streit W.R."/>
            <person name="Rodriguez L.M."/>
            <person name="Overmann J."/>
            <person name="Jimenez D.J."/>
        </authorList>
    </citation>
    <scope>NUCLEOTIDE SEQUENCE</scope>
    <source>
        <strain evidence="1">MAG 2441</strain>
    </source>
</reference>
<sequence length="169" mass="19563">MMRTERLIRMAGLEVMILDHPLEGGIEAVMAMLRQRDLSFDQYEELFIFESETQLNSAIQWLEAQDIETIRCELMLLPSDRVTAGELFEDYIIHSKQNHVYLDLAISAIFSLEEKQPGAEPVQAAWQLEEHLIGTIKLDHEQMYLIDRQLVELADRIAHAYGCQTSWQA</sequence>
<organism evidence="1 2">
    <name type="scientific">Candidatus Cohnella colombiensis</name>
    <dbReference type="NCBI Taxonomy" id="3121368"/>
    <lineage>
        <taxon>Bacteria</taxon>
        <taxon>Bacillati</taxon>
        <taxon>Bacillota</taxon>
        <taxon>Bacilli</taxon>
        <taxon>Bacillales</taxon>
        <taxon>Paenibacillaceae</taxon>
        <taxon>Cohnella</taxon>
    </lineage>
</organism>
<dbReference type="EMBL" id="CP119317">
    <property type="protein sequence ID" value="WEK53003.1"/>
    <property type="molecule type" value="Genomic_DNA"/>
</dbReference>
<gene>
    <name evidence="1" type="ORF">P0Y55_10380</name>
</gene>
<keyword evidence="2" id="KW-1185">Reference proteome</keyword>
<proteinExistence type="predicted"/>
<evidence type="ECO:0000313" key="1">
    <source>
        <dbReference type="EMBL" id="WEK53003.1"/>
    </source>
</evidence>